<dbReference type="EMBL" id="UZAM01009199">
    <property type="protein sequence ID" value="VDP08118.1"/>
    <property type="molecule type" value="Genomic_DNA"/>
</dbReference>
<evidence type="ECO:0000313" key="2">
    <source>
        <dbReference type="Proteomes" id="UP000270296"/>
    </source>
</evidence>
<accession>A0A183IQ24</accession>
<dbReference type="AlphaFoldDB" id="A0A183IQ24"/>
<protein>
    <submittedName>
        <fullName evidence="1 3">Uncharacterized protein</fullName>
    </submittedName>
</protein>
<sequence length="244" mass="27400">MNRAGGSPIADPFFRHGLQAERRTKLETGGSAPDTPNKSAWLSGVLQSIQIKDYLPRETEAVENVAGYLYLGSTCLRSDGRQIMSRGVVALASVASKKRFKLWMDSEVGKGTKLRIYRARLLPALFSIQFDKKMRLPYKLLAFSRKCGNLAETSSSSPPPSPSPSSTISPSVWVSIRLSFSQLEMTMVNLWSRDCKGTLKRRINVYEEDRDEKHRLAIRRRSRVFGDELLVPHLAKTLSIILDV</sequence>
<dbReference type="WBParaSite" id="SBAD_0000594701-mRNA-1">
    <property type="protein sequence ID" value="SBAD_0000594701-mRNA-1"/>
    <property type="gene ID" value="SBAD_0000594701"/>
</dbReference>
<keyword evidence="2" id="KW-1185">Reference proteome</keyword>
<proteinExistence type="predicted"/>
<reference evidence="3" key="1">
    <citation type="submission" date="2016-06" db="UniProtKB">
        <authorList>
            <consortium name="WormBaseParasite"/>
        </authorList>
    </citation>
    <scope>IDENTIFICATION</scope>
</reference>
<dbReference type="Proteomes" id="UP000270296">
    <property type="component" value="Unassembled WGS sequence"/>
</dbReference>
<evidence type="ECO:0000313" key="1">
    <source>
        <dbReference type="EMBL" id="VDP08118.1"/>
    </source>
</evidence>
<gene>
    <name evidence="1" type="ORF">SBAD_LOCUS5721</name>
</gene>
<evidence type="ECO:0000313" key="3">
    <source>
        <dbReference type="WBParaSite" id="SBAD_0000594701-mRNA-1"/>
    </source>
</evidence>
<organism evidence="3">
    <name type="scientific">Soboliphyme baturini</name>
    <dbReference type="NCBI Taxonomy" id="241478"/>
    <lineage>
        <taxon>Eukaryota</taxon>
        <taxon>Metazoa</taxon>
        <taxon>Ecdysozoa</taxon>
        <taxon>Nematoda</taxon>
        <taxon>Enoplea</taxon>
        <taxon>Dorylaimia</taxon>
        <taxon>Dioctophymatida</taxon>
        <taxon>Dioctophymatoidea</taxon>
        <taxon>Soboliphymatidae</taxon>
        <taxon>Soboliphyme</taxon>
    </lineage>
</organism>
<reference evidence="1 2" key="2">
    <citation type="submission" date="2018-11" db="EMBL/GenBank/DDBJ databases">
        <authorList>
            <consortium name="Pathogen Informatics"/>
        </authorList>
    </citation>
    <scope>NUCLEOTIDE SEQUENCE [LARGE SCALE GENOMIC DNA]</scope>
</reference>
<name>A0A183IQ24_9BILA</name>